<dbReference type="GO" id="GO:0006935">
    <property type="term" value="P:chemotaxis"/>
    <property type="evidence" value="ECO:0007669"/>
    <property type="project" value="InterPro"/>
</dbReference>
<dbReference type="PROSITE" id="PS50111">
    <property type="entry name" value="CHEMOTAXIS_TRANSDUC_2"/>
    <property type="match status" value="1"/>
</dbReference>
<dbReference type="PATRIC" id="fig|28092.6.peg.4713"/>
<evidence type="ECO:0000259" key="5">
    <source>
        <dbReference type="PROSITE" id="PS50111"/>
    </source>
</evidence>
<proteinExistence type="inferred from homology"/>
<comment type="caution">
    <text evidence="6">The sequence shown here is derived from an EMBL/GenBank/DDBJ whole genome shotgun (WGS) entry which is preliminary data.</text>
</comment>
<evidence type="ECO:0000313" key="6">
    <source>
        <dbReference type="EMBL" id="KKB61976.1"/>
    </source>
</evidence>
<dbReference type="PANTHER" id="PTHR43531">
    <property type="entry name" value="PROTEIN ICFG"/>
    <property type="match status" value="1"/>
</dbReference>
<dbReference type="InterPro" id="IPR004089">
    <property type="entry name" value="MCPsignal_dom"/>
</dbReference>
<dbReference type="InterPro" id="IPR004090">
    <property type="entry name" value="Chemotax_Me-accpt_rcpt"/>
</dbReference>
<protein>
    <recommendedName>
        <fullName evidence="5">Methyl-accepting transducer domain-containing protein</fullName>
    </recommendedName>
</protein>
<dbReference type="Pfam" id="PF12729">
    <property type="entry name" value="4HB_MCP_1"/>
    <property type="match status" value="1"/>
</dbReference>
<dbReference type="AlphaFoldDB" id="A0A0F5JVT3"/>
<evidence type="ECO:0000256" key="4">
    <source>
        <dbReference type="PROSITE-ProRule" id="PRU00284"/>
    </source>
</evidence>
<reference evidence="6 7" key="1">
    <citation type="submission" date="2015-03" db="EMBL/GenBank/DDBJ databases">
        <title>Draft Genome Sequence of Burkholderia andropogonis type strain ICMP2807, isolated from Sorghum bicolor.</title>
        <authorList>
            <person name="Lopes-Santos L."/>
            <person name="Castro D.B."/>
            <person name="Ottoboni L.M."/>
            <person name="Park D."/>
            <person name="Weirc B.S."/>
            <person name="Destefano S.A."/>
        </authorList>
    </citation>
    <scope>NUCLEOTIDE SEQUENCE [LARGE SCALE GENOMIC DNA]</scope>
    <source>
        <strain evidence="6 7">ICMP2807</strain>
    </source>
</reference>
<dbReference type="GO" id="GO:0005886">
    <property type="term" value="C:plasma membrane"/>
    <property type="evidence" value="ECO:0007669"/>
    <property type="project" value="TreeGrafter"/>
</dbReference>
<dbReference type="InterPro" id="IPR047347">
    <property type="entry name" value="YvaQ-like_sensor"/>
</dbReference>
<dbReference type="RefSeq" id="WP_046153773.1">
    <property type="nucleotide sequence ID" value="NZ_CADFGU010000004.1"/>
</dbReference>
<dbReference type="SMART" id="SM00283">
    <property type="entry name" value="MA"/>
    <property type="match status" value="1"/>
</dbReference>
<dbReference type="InterPro" id="IPR024478">
    <property type="entry name" value="HlyB_4HB_MCP"/>
</dbReference>
<dbReference type="SUPFAM" id="SSF58104">
    <property type="entry name" value="Methyl-accepting chemotaxis protein (MCP) signaling domain"/>
    <property type="match status" value="1"/>
</dbReference>
<dbReference type="STRING" id="28092.WM40_20060"/>
<dbReference type="OrthoDB" id="5441488at2"/>
<organism evidence="6 7">
    <name type="scientific">Robbsia andropogonis</name>
    <dbReference type="NCBI Taxonomy" id="28092"/>
    <lineage>
        <taxon>Bacteria</taxon>
        <taxon>Pseudomonadati</taxon>
        <taxon>Pseudomonadota</taxon>
        <taxon>Betaproteobacteria</taxon>
        <taxon>Burkholderiales</taxon>
        <taxon>Burkholderiaceae</taxon>
        <taxon>Robbsia</taxon>
    </lineage>
</organism>
<dbReference type="Gene3D" id="1.10.287.950">
    <property type="entry name" value="Methyl-accepting chemotaxis protein"/>
    <property type="match status" value="1"/>
</dbReference>
<sequence>MKNTTLSSRLAFGFGLCVILSILLATYAALRMNSLAVAVNEVATDRLIKISQLQQLRNNLNAQGHQVRNILISRDQTFRDGELKKAQNIKNLNKQIIDSLIGTISPQSARDLIGSVSDLIGPFNDALDKTVALAYKGDIDAANKQLIGEMRDRQMPLFKAVDDSLQLQMDLSENLSKQSTDKAASGVHSMIELTLAIALVSGFAGWLITRDLVRSLGAEPDELRQAAHNCATGNLIPVRGADTAPLGSVLASLGTMQTSLLQIVSQVRQGSESVSNASSEIVQGNADLSARTENQASALQEAAASMEELGSTVKQNADNALKASQLSQSASGIAIKGGAVVSKVVEAMKEINESSKKISDIISLIDGIAFQTNILSLNAAVEAARAGPQGRGFAVVAGEVRSLAKRSAEAASEIKALITVSVSRVEQGSALVDEAGTTMQEVVSSIKTVTHLMSEISTASNEQSSSVSQVGQAVVQMDRATHQNATLVDQMAAAANSLEGQAKQLVEVVSVFKT</sequence>
<feature type="domain" description="Methyl-accepting transducer" evidence="5">
    <location>
        <begin position="270"/>
        <end position="499"/>
    </location>
</feature>
<dbReference type="PRINTS" id="PR00260">
    <property type="entry name" value="CHEMTRNSDUCR"/>
</dbReference>
<dbReference type="FunFam" id="1.10.287.950:FF:000001">
    <property type="entry name" value="Methyl-accepting chemotaxis sensory transducer"/>
    <property type="match status" value="1"/>
</dbReference>
<dbReference type="InterPro" id="IPR051310">
    <property type="entry name" value="MCP_chemotaxis"/>
</dbReference>
<keyword evidence="7" id="KW-1185">Reference proteome</keyword>
<dbReference type="EMBL" id="LAQU01000027">
    <property type="protein sequence ID" value="KKB61976.1"/>
    <property type="molecule type" value="Genomic_DNA"/>
</dbReference>
<keyword evidence="2" id="KW-0488">Methylation</keyword>
<comment type="similarity">
    <text evidence="3">Belongs to the methyl-accepting chemotaxis (MCP) protein family.</text>
</comment>
<dbReference type="CDD" id="cd11386">
    <property type="entry name" value="MCP_signal"/>
    <property type="match status" value="1"/>
</dbReference>
<keyword evidence="4" id="KW-0807">Transducer</keyword>
<accession>A0A0F5JVT3</accession>
<dbReference type="PANTHER" id="PTHR43531:SF14">
    <property type="entry name" value="METHYL-ACCEPTING CHEMOTAXIS PROTEIN I-RELATED"/>
    <property type="match status" value="1"/>
</dbReference>
<evidence type="ECO:0000256" key="1">
    <source>
        <dbReference type="ARBA" id="ARBA00004370"/>
    </source>
</evidence>
<dbReference type="Pfam" id="PF00015">
    <property type="entry name" value="MCPsignal"/>
    <property type="match status" value="1"/>
</dbReference>
<evidence type="ECO:0000256" key="3">
    <source>
        <dbReference type="ARBA" id="ARBA00029447"/>
    </source>
</evidence>
<name>A0A0F5JVT3_9BURK</name>
<evidence type="ECO:0000313" key="7">
    <source>
        <dbReference type="Proteomes" id="UP000033618"/>
    </source>
</evidence>
<dbReference type="Proteomes" id="UP000033618">
    <property type="component" value="Unassembled WGS sequence"/>
</dbReference>
<evidence type="ECO:0000256" key="2">
    <source>
        <dbReference type="ARBA" id="ARBA00022481"/>
    </source>
</evidence>
<dbReference type="GO" id="GO:0007165">
    <property type="term" value="P:signal transduction"/>
    <property type="evidence" value="ECO:0007669"/>
    <property type="project" value="UniProtKB-KW"/>
</dbReference>
<gene>
    <name evidence="6" type="ORF">WM40_20060</name>
</gene>
<dbReference type="GO" id="GO:0004888">
    <property type="term" value="F:transmembrane signaling receptor activity"/>
    <property type="evidence" value="ECO:0007669"/>
    <property type="project" value="InterPro"/>
</dbReference>
<dbReference type="CDD" id="cd19411">
    <property type="entry name" value="MCP2201-like_sensor"/>
    <property type="match status" value="1"/>
</dbReference>
<comment type="subcellular location">
    <subcellularLocation>
        <location evidence="1">Membrane</location>
    </subcellularLocation>
</comment>